<feature type="transmembrane region" description="Helical" evidence="3">
    <location>
        <begin position="167"/>
        <end position="191"/>
    </location>
</feature>
<dbReference type="EC" id="2.7.7.65" evidence="1"/>
<protein>
    <recommendedName>
        <fullName evidence="1">diguanylate cyclase</fullName>
        <ecNumber evidence="1">2.7.7.65</ecNumber>
    </recommendedName>
</protein>
<feature type="signal peptide" evidence="4">
    <location>
        <begin position="1"/>
        <end position="16"/>
    </location>
</feature>
<dbReference type="Proteomes" id="UP000460290">
    <property type="component" value="Unassembled WGS sequence"/>
</dbReference>
<dbReference type="GO" id="GO:0043709">
    <property type="term" value="P:cell adhesion involved in single-species biofilm formation"/>
    <property type="evidence" value="ECO:0007669"/>
    <property type="project" value="TreeGrafter"/>
</dbReference>
<dbReference type="InterPro" id="IPR043128">
    <property type="entry name" value="Rev_trsase/Diguanyl_cyclase"/>
</dbReference>
<dbReference type="CDD" id="cd01949">
    <property type="entry name" value="GGDEF"/>
    <property type="match status" value="1"/>
</dbReference>
<name>A0A844Z670_9SPHN</name>
<dbReference type="SMART" id="SM00267">
    <property type="entry name" value="GGDEF"/>
    <property type="match status" value="1"/>
</dbReference>
<keyword evidence="7" id="KW-1185">Reference proteome</keyword>
<feature type="transmembrane region" description="Helical" evidence="3">
    <location>
        <begin position="319"/>
        <end position="338"/>
    </location>
</feature>
<proteinExistence type="predicted"/>
<dbReference type="SUPFAM" id="SSF55073">
    <property type="entry name" value="Nucleotide cyclase"/>
    <property type="match status" value="1"/>
</dbReference>
<dbReference type="NCBIfam" id="TIGR00254">
    <property type="entry name" value="GGDEF"/>
    <property type="match status" value="1"/>
</dbReference>
<sequence length="570" mass="63180">MMAFCAVLTCISPAYAGERHDNTNYAPNCSAVASATADAVEVIADPQLWNCSGADYASGQQVTYLRFDASDWQGSLTPVNFFTRISRFQSITLYAYDADGWVDSIAYRPEDARPIAAGPVFTLELPEIGPETTEVIARIEGPHSVTMLSEARLSTTADGAEWTQIDVMLLVLIVGILISPLIFDLSFYIVLRERFVMIHAGMVATMIGYVMFAGGVITIFADVSVTTMAILGPFLWAVGVALGAFFMVEFLEEDAIPPSMRNLMRWCGWWVLLVPGFFSLQLKATQSFDDTAYFVAFIPVIAVYTACLLIALIRGSRSAKFLAGAWLPIIFAATDRLLRGMDIYTGPSTLDQLLYLALGAEVVIIAIGVADRFLAMRVERDRAIIQTDLLKKTAERDPLTNLFNRRMIDRRFAKLKQDGFNTIALIDLDRFKEINDQFGHATGDAALKATADALRSEPGRDMIALRMGGEEFMLIARGKDARQRLERIRQAIPARIAHDVPGLDRTVTASMGMIEIRPSGLEQATLDDLYHRADTLLYEAKQNGRNRTMHERLTMFAGKPEEEEEDEEAA</sequence>
<dbReference type="GO" id="GO:0005886">
    <property type="term" value="C:plasma membrane"/>
    <property type="evidence" value="ECO:0007669"/>
    <property type="project" value="TreeGrafter"/>
</dbReference>
<evidence type="ECO:0000259" key="5">
    <source>
        <dbReference type="PROSITE" id="PS50887"/>
    </source>
</evidence>
<dbReference type="GO" id="GO:1902201">
    <property type="term" value="P:negative regulation of bacterial-type flagellum-dependent cell motility"/>
    <property type="evidence" value="ECO:0007669"/>
    <property type="project" value="TreeGrafter"/>
</dbReference>
<feature type="transmembrane region" description="Helical" evidence="3">
    <location>
        <begin position="263"/>
        <end position="280"/>
    </location>
</feature>
<evidence type="ECO:0000256" key="3">
    <source>
        <dbReference type="SAM" id="Phobius"/>
    </source>
</evidence>
<feature type="transmembrane region" description="Helical" evidence="3">
    <location>
        <begin position="227"/>
        <end position="251"/>
    </location>
</feature>
<dbReference type="GO" id="GO:0052621">
    <property type="term" value="F:diguanylate cyclase activity"/>
    <property type="evidence" value="ECO:0007669"/>
    <property type="project" value="UniProtKB-EC"/>
</dbReference>
<feature type="transmembrane region" description="Helical" evidence="3">
    <location>
        <begin position="203"/>
        <end position="221"/>
    </location>
</feature>
<organism evidence="6 7">
    <name type="scientific">Pontixanthobacter aestiaquae</name>
    <dbReference type="NCBI Taxonomy" id="1509367"/>
    <lineage>
        <taxon>Bacteria</taxon>
        <taxon>Pseudomonadati</taxon>
        <taxon>Pseudomonadota</taxon>
        <taxon>Alphaproteobacteria</taxon>
        <taxon>Sphingomonadales</taxon>
        <taxon>Erythrobacteraceae</taxon>
        <taxon>Pontixanthobacter</taxon>
    </lineage>
</organism>
<feature type="chain" id="PRO_5032600531" description="diguanylate cyclase" evidence="4">
    <location>
        <begin position="17"/>
        <end position="570"/>
    </location>
</feature>
<gene>
    <name evidence="6" type="ORF">GRI35_02950</name>
</gene>
<dbReference type="OrthoDB" id="9759607at2"/>
<dbReference type="PROSITE" id="PS50887">
    <property type="entry name" value="GGDEF"/>
    <property type="match status" value="1"/>
</dbReference>
<dbReference type="Gene3D" id="3.30.70.270">
    <property type="match status" value="1"/>
</dbReference>
<comment type="caution">
    <text evidence="6">The sequence shown here is derived from an EMBL/GenBank/DDBJ whole genome shotgun (WGS) entry which is preliminary data.</text>
</comment>
<feature type="transmembrane region" description="Helical" evidence="3">
    <location>
        <begin position="353"/>
        <end position="374"/>
    </location>
</feature>
<keyword evidence="3" id="KW-1133">Transmembrane helix</keyword>
<feature type="domain" description="GGDEF" evidence="5">
    <location>
        <begin position="419"/>
        <end position="553"/>
    </location>
</feature>
<dbReference type="InterPro" id="IPR000160">
    <property type="entry name" value="GGDEF_dom"/>
</dbReference>
<keyword evidence="3" id="KW-0472">Membrane</keyword>
<dbReference type="PANTHER" id="PTHR45138:SF9">
    <property type="entry name" value="DIGUANYLATE CYCLASE DGCM-RELATED"/>
    <property type="match status" value="1"/>
</dbReference>
<dbReference type="Pfam" id="PF07695">
    <property type="entry name" value="7TMR-DISM_7TM"/>
    <property type="match status" value="1"/>
</dbReference>
<accession>A0A844Z670</accession>
<comment type="catalytic activity">
    <reaction evidence="2">
        <text>2 GTP = 3',3'-c-di-GMP + 2 diphosphate</text>
        <dbReference type="Rhea" id="RHEA:24898"/>
        <dbReference type="ChEBI" id="CHEBI:33019"/>
        <dbReference type="ChEBI" id="CHEBI:37565"/>
        <dbReference type="ChEBI" id="CHEBI:58805"/>
        <dbReference type="EC" id="2.7.7.65"/>
    </reaction>
</comment>
<reference evidence="6 7" key="1">
    <citation type="submission" date="2019-12" db="EMBL/GenBank/DDBJ databases">
        <title>Genomic-based taxomic classification of the family Erythrobacteraceae.</title>
        <authorList>
            <person name="Xu L."/>
        </authorList>
    </citation>
    <scope>NUCLEOTIDE SEQUENCE [LARGE SCALE GENOMIC DNA]</scope>
    <source>
        <strain evidence="6 7">KCTC 42006</strain>
    </source>
</reference>
<dbReference type="InterPro" id="IPR011623">
    <property type="entry name" value="7TMR_DISM_rcpt_extracell_dom1"/>
</dbReference>
<feature type="transmembrane region" description="Helical" evidence="3">
    <location>
        <begin position="292"/>
        <end position="312"/>
    </location>
</feature>
<keyword evidence="4" id="KW-0732">Signal</keyword>
<dbReference type="InterPro" id="IPR050469">
    <property type="entry name" value="Diguanylate_Cyclase"/>
</dbReference>
<dbReference type="RefSeq" id="WP_160612726.1">
    <property type="nucleotide sequence ID" value="NZ_JAUFQM010000001.1"/>
</dbReference>
<evidence type="ECO:0000256" key="2">
    <source>
        <dbReference type="ARBA" id="ARBA00034247"/>
    </source>
</evidence>
<evidence type="ECO:0000313" key="6">
    <source>
        <dbReference type="EMBL" id="MXO82333.1"/>
    </source>
</evidence>
<evidence type="ECO:0000256" key="1">
    <source>
        <dbReference type="ARBA" id="ARBA00012528"/>
    </source>
</evidence>
<keyword evidence="3" id="KW-0812">Transmembrane</keyword>
<dbReference type="AlphaFoldDB" id="A0A844Z670"/>
<dbReference type="Pfam" id="PF00990">
    <property type="entry name" value="GGDEF"/>
    <property type="match status" value="1"/>
</dbReference>
<dbReference type="EMBL" id="WTYZ01000001">
    <property type="protein sequence ID" value="MXO82333.1"/>
    <property type="molecule type" value="Genomic_DNA"/>
</dbReference>
<dbReference type="PANTHER" id="PTHR45138">
    <property type="entry name" value="REGULATORY COMPONENTS OF SENSORY TRANSDUCTION SYSTEM"/>
    <property type="match status" value="1"/>
</dbReference>
<dbReference type="InterPro" id="IPR029787">
    <property type="entry name" value="Nucleotide_cyclase"/>
</dbReference>
<evidence type="ECO:0000256" key="4">
    <source>
        <dbReference type="SAM" id="SignalP"/>
    </source>
</evidence>
<evidence type="ECO:0000313" key="7">
    <source>
        <dbReference type="Proteomes" id="UP000460290"/>
    </source>
</evidence>